<dbReference type="EMBL" id="JAFIRN010000007">
    <property type="protein sequence ID" value="KAG5845618.1"/>
    <property type="molecule type" value="Genomic_DNA"/>
</dbReference>
<evidence type="ECO:0000256" key="9">
    <source>
        <dbReference type="ARBA" id="ARBA00023273"/>
    </source>
</evidence>
<evidence type="ECO:0000256" key="10">
    <source>
        <dbReference type="SAM" id="Coils"/>
    </source>
</evidence>
<feature type="region of interest" description="Disordered" evidence="11">
    <location>
        <begin position="690"/>
        <end position="716"/>
    </location>
</feature>
<reference evidence="12" key="1">
    <citation type="submission" date="2021-01" db="EMBL/GenBank/DDBJ databases">
        <title>A chromosome-scale assembly of European eel, Anguilla anguilla.</title>
        <authorList>
            <person name="Henkel C."/>
            <person name="Jong-Raadsen S.A."/>
            <person name="Dufour S."/>
            <person name="Weltzien F.-A."/>
            <person name="Palstra A.P."/>
            <person name="Pelster B."/>
            <person name="Spaink H.P."/>
            <person name="Van Den Thillart G.E."/>
            <person name="Jansen H."/>
            <person name="Zahm M."/>
            <person name="Klopp C."/>
            <person name="Cedric C."/>
            <person name="Louis A."/>
            <person name="Berthelot C."/>
            <person name="Parey E."/>
            <person name="Roest Crollius H."/>
            <person name="Montfort J."/>
            <person name="Robinson-Rechavi M."/>
            <person name="Bucao C."/>
            <person name="Bouchez O."/>
            <person name="Gislard M."/>
            <person name="Lluch J."/>
            <person name="Milhes M."/>
            <person name="Lampietro C."/>
            <person name="Lopez Roques C."/>
            <person name="Donnadieu C."/>
            <person name="Braasch I."/>
            <person name="Desvignes T."/>
            <person name="Postlethwait J."/>
            <person name="Bobe J."/>
            <person name="Guiguen Y."/>
            <person name="Dirks R."/>
        </authorList>
    </citation>
    <scope>NUCLEOTIDE SEQUENCE</scope>
    <source>
        <strain evidence="12">Tag_6206</strain>
        <tissue evidence="12">Liver</tissue>
    </source>
</reference>
<evidence type="ECO:0000256" key="6">
    <source>
        <dbReference type="ARBA" id="ARBA00022989"/>
    </source>
</evidence>
<evidence type="ECO:0000313" key="12">
    <source>
        <dbReference type="EMBL" id="KAG5845618.1"/>
    </source>
</evidence>
<dbReference type="Proteomes" id="UP001044222">
    <property type="component" value="Chromosome 7"/>
</dbReference>
<keyword evidence="8" id="KW-0206">Cytoskeleton</keyword>
<sequence>MVDIMVLEDPQNMYQALENLDMSNLLRAATSLESVRVQIHKDVVAALLRGLRLRGLLSAQAERRLLSVLQGQLMGMEGKLKEEHVARMAALAGQCNMETRQEMEAEHRREASEKDRAGLLFQHADQQVVLECSVLLDKLHKLDQNRLQRSLLARHEEASAQVQRQIVVRRRVELHKIFSEELEEATRMGEMEKNVANDLLHDYFTCQDQLEEVLDVFLATHRSVLGERHAQRQFLVHSLQSLKSLICEVFAKTSGQVESWFRDLRSDHPSPREASVAEDQLNLLLEKAQKELVLVKQGLDEALTRERSAMHCGLVKKRRGLISDKLQEHKQKQKELSVLSRTCEEGLDPAHYLISWQNLLIAQCLELGELINNLDEEAAADIRKVTMRAIHSAVAEVKALQPGAAQALLGLGAPRFLLQPELVGGAMPEAQERLQQEGKAAVRTLQSTRDALQDCMELELQEQQALRQRGRAFFQALCEAQLTLSEEELLQMKLEFQKCMSRMDRCLVLPRALSRSRLQAFLSQWRKEALERSELGLAAAPPEKQAEKKPRVKVAAPEHRQSPDLSDLLLFQKQAEEKIRLYEQEKEMERTAMKKVLEEMRSERELELRAQEESLAVQTAALHFQKAEKRSRVLETYGALLSLQSLLVENMRVSGTLGGAEITHCIHSHGLGLEEAELVLQRERAEWEVLSTAHSGGAAPGDTDDDDDEEDDDEEGGLFHVNQNCRIAVSLQGALEKREQILSTLVESMREKDTRHQVMEDLKDQLEFKRLHMHLDQDLEFTADLLKRGQTPAAVVLETLRLLLPTAPESDLLSLVDALCPKQAAAPPTSERDRGWADGSRNSLLARLRGDMVSRNVWTGLQDREKERMVKKRQRLLGKLFSECCAESSRSPRLVSAAGRSGRPRAAPKFQAAGRLPPRGRMRCVWDMPHTGEKVFVFRLQPESQDSADRPGGKRGKKRNFLNFKKGSIAPQDQ</sequence>
<evidence type="ECO:0000256" key="4">
    <source>
        <dbReference type="ARBA" id="ARBA00022490"/>
    </source>
</evidence>
<evidence type="ECO:0000256" key="7">
    <source>
        <dbReference type="ARBA" id="ARBA00023136"/>
    </source>
</evidence>
<evidence type="ECO:0000256" key="1">
    <source>
        <dbReference type="ARBA" id="ARBA00004120"/>
    </source>
</evidence>
<organism evidence="12 13">
    <name type="scientific">Anguilla anguilla</name>
    <name type="common">European freshwater eel</name>
    <name type="synonym">Muraena anguilla</name>
    <dbReference type="NCBI Taxonomy" id="7936"/>
    <lineage>
        <taxon>Eukaryota</taxon>
        <taxon>Metazoa</taxon>
        <taxon>Chordata</taxon>
        <taxon>Craniata</taxon>
        <taxon>Vertebrata</taxon>
        <taxon>Euteleostomi</taxon>
        <taxon>Actinopterygii</taxon>
        <taxon>Neopterygii</taxon>
        <taxon>Teleostei</taxon>
        <taxon>Anguilliformes</taxon>
        <taxon>Anguillidae</taxon>
        <taxon>Anguilla</taxon>
    </lineage>
</organism>
<protein>
    <submittedName>
        <fullName evidence="12">Uncharacterized protein</fullName>
    </submittedName>
</protein>
<comment type="caution">
    <text evidence="12">The sequence shown here is derived from an EMBL/GenBank/DDBJ whole genome shotgun (WGS) entry which is preliminary data.</text>
</comment>
<keyword evidence="6" id="KW-1133">Transmembrane helix</keyword>
<accession>A0A9D3MGQ9</accession>
<dbReference type="InterPro" id="IPR026501">
    <property type="entry name" value="Limbin/EVC"/>
</dbReference>
<proteinExistence type="predicted"/>
<feature type="region of interest" description="Disordered" evidence="11">
    <location>
        <begin position="536"/>
        <end position="558"/>
    </location>
</feature>
<evidence type="ECO:0000256" key="2">
    <source>
        <dbReference type="ARBA" id="ARBA00004162"/>
    </source>
</evidence>
<keyword evidence="4" id="KW-0963">Cytoplasm</keyword>
<dbReference type="PANTHER" id="PTHR16795">
    <property type="entry name" value="LIMBIN/ELLIS-VAN CREVELD PROTEIN"/>
    <property type="match status" value="1"/>
</dbReference>
<name>A0A9D3MGQ9_ANGAN</name>
<gene>
    <name evidence="12" type="ORF">ANANG_G00141190</name>
</gene>
<comment type="subcellular location">
    <subcellularLocation>
        <location evidence="2">Cell membrane</location>
        <topology evidence="2">Single-pass membrane protein</topology>
    </subcellularLocation>
    <subcellularLocation>
        <location evidence="1">Cytoplasm</location>
        <location evidence="1">Cytoskeleton</location>
        <location evidence="1">Cilium basal body</location>
    </subcellularLocation>
</comment>
<evidence type="ECO:0000256" key="5">
    <source>
        <dbReference type="ARBA" id="ARBA00022692"/>
    </source>
</evidence>
<dbReference type="GO" id="GO:0060170">
    <property type="term" value="C:ciliary membrane"/>
    <property type="evidence" value="ECO:0007669"/>
    <property type="project" value="TreeGrafter"/>
</dbReference>
<keyword evidence="7" id="KW-0472">Membrane</keyword>
<feature type="compositionally biased region" description="Acidic residues" evidence="11">
    <location>
        <begin position="702"/>
        <end position="716"/>
    </location>
</feature>
<feature type="coiled-coil region" evidence="10">
    <location>
        <begin position="572"/>
        <end position="599"/>
    </location>
</feature>
<keyword evidence="9" id="KW-0966">Cell projection</keyword>
<keyword evidence="13" id="KW-1185">Reference proteome</keyword>
<keyword evidence="3" id="KW-1003">Cell membrane</keyword>
<keyword evidence="10" id="KW-0175">Coiled coil</keyword>
<evidence type="ECO:0000256" key="11">
    <source>
        <dbReference type="SAM" id="MobiDB-lite"/>
    </source>
</evidence>
<dbReference type="PANTHER" id="PTHR16795:SF14">
    <property type="entry name" value="LIMBIN"/>
    <property type="match status" value="1"/>
</dbReference>
<dbReference type="InterPro" id="IPR022076">
    <property type="entry name" value="Limbin"/>
</dbReference>
<dbReference type="GO" id="GO:0007224">
    <property type="term" value="P:smoothened signaling pathway"/>
    <property type="evidence" value="ECO:0007669"/>
    <property type="project" value="InterPro"/>
</dbReference>
<dbReference type="Pfam" id="PF12297">
    <property type="entry name" value="EVC2_like"/>
    <property type="match status" value="1"/>
</dbReference>
<keyword evidence="5" id="KW-0812">Transmembrane</keyword>
<evidence type="ECO:0000256" key="3">
    <source>
        <dbReference type="ARBA" id="ARBA00022475"/>
    </source>
</evidence>
<evidence type="ECO:0000313" key="13">
    <source>
        <dbReference type="Proteomes" id="UP001044222"/>
    </source>
</evidence>
<evidence type="ECO:0000256" key="8">
    <source>
        <dbReference type="ARBA" id="ARBA00023212"/>
    </source>
</evidence>
<feature type="region of interest" description="Disordered" evidence="11">
    <location>
        <begin position="939"/>
        <end position="974"/>
    </location>
</feature>
<dbReference type="GO" id="GO:0098797">
    <property type="term" value="C:plasma membrane protein complex"/>
    <property type="evidence" value="ECO:0007669"/>
    <property type="project" value="TreeGrafter"/>
</dbReference>
<dbReference type="AlphaFoldDB" id="A0A9D3MGQ9"/>